<protein>
    <recommendedName>
        <fullName evidence="1">F-box domain-containing protein</fullName>
    </recommendedName>
</protein>
<dbReference type="InterPro" id="IPR001810">
    <property type="entry name" value="F-box_dom"/>
</dbReference>
<dbReference type="SUPFAM" id="SSF81383">
    <property type="entry name" value="F-box domain"/>
    <property type="match status" value="1"/>
</dbReference>
<feature type="domain" description="F-box" evidence="1">
    <location>
        <begin position="72"/>
        <end position="108"/>
    </location>
</feature>
<proteinExistence type="predicted"/>
<dbReference type="SMART" id="SM00367">
    <property type="entry name" value="LRR_CC"/>
    <property type="match status" value="2"/>
</dbReference>
<dbReference type="SUPFAM" id="SSF52047">
    <property type="entry name" value="RNI-like"/>
    <property type="match status" value="1"/>
</dbReference>
<keyword evidence="3" id="KW-1185">Reference proteome</keyword>
<dbReference type="PANTHER" id="PTHR34709:SF57">
    <property type="entry name" value="F-BOX DOMAIN-CONTAINING PROTEIN"/>
    <property type="match status" value="1"/>
</dbReference>
<dbReference type="InterPro" id="IPR032675">
    <property type="entry name" value="LRR_dom_sf"/>
</dbReference>
<accession>A0A6A2YP92</accession>
<evidence type="ECO:0000259" key="1">
    <source>
        <dbReference type="Pfam" id="PF12937"/>
    </source>
</evidence>
<sequence>MKEEAPNEMMTLEDFLAKSRAVEEEEEVKLHGRNHERRETRLCFRFKKIPPPRDTVGIGSILCCAIQLAARVLSSVFSFLDHHNLCNDAMICRQWRSTSAHEDFWRNLEALTLGKGLLGDAFFHAMTECGMLRSLDVNDAILGDGGQEIPINHDRLCDMKVTKYGVMRISIRCPLLMSLSLKRSNMAPEAFNCPLLQLLDISACHKLTDASIHSVVTSCPQLESLDMSNFLCVSDETLQEIAHSCSVLHVLNSSYCPNISLELLEDSLEERLEKAGGFLTDSEKTEEENKVGDVDETMDYEVTV</sequence>
<organism evidence="2 3">
    <name type="scientific">Hibiscus syriacus</name>
    <name type="common">Rose of Sharon</name>
    <dbReference type="NCBI Taxonomy" id="106335"/>
    <lineage>
        <taxon>Eukaryota</taxon>
        <taxon>Viridiplantae</taxon>
        <taxon>Streptophyta</taxon>
        <taxon>Embryophyta</taxon>
        <taxon>Tracheophyta</taxon>
        <taxon>Spermatophyta</taxon>
        <taxon>Magnoliopsida</taxon>
        <taxon>eudicotyledons</taxon>
        <taxon>Gunneridae</taxon>
        <taxon>Pentapetalae</taxon>
        <taxon>rosids</taxon>
        <taxon>malvids</taxon>
        <taxon>Malvales</taxon>
        <taxon>Malvaceae</taxon>
        <taxon>Malvoideae</taxon>
        <taxon>Hibiscus</taxon>
    </lineage>
</organism>
<evidence type="ECO:0000313" key="3">
    <source>
        <dbReference type="Proteomes" id="UP000436088"/>
    </source>
</evidence>
<dbReference type="Proteomes" id="UP000436088">
    <property type="component" value="Unassembled WGS sequence"/>
</dbReference>
<reference evidence="2" key="1">
    <citation type="submission" date="2019-09" db="EMBL/GenBank/DDBJ databases">
        <title>Draft genome information of white flower Hibiscus syriacus.</title>
        <authorList>
            <person name="Kim Y.-M."/>
        </authorList>
    </citation>
    <scope>NUCLEOTIDE SEQUENCE [LARGE SCALE GENOMIC DNA]</scope>
    <source>
        <strain evidence="2">YM2019G1</strain>
    </source>
</reference>
<dbReference type="AlphaFoldDB" id="A0A6A2YP92"/>
<dbReference type="InterPro" id="IPR006553">
    <property type="entry name" value="Leu-rich_rpt_Cys-con_subtyp"/>
</dbReference>
<dbReference type="InterPro" id="IPR036047">
    <property type="entry name" value="F-box-like_dom_sf"/>
</dbReference>
<dbReference type="InterPro" id="IPR055312">
    <property type="entry name" value="FBL15-like"/>
</dbReference>
<comment type="caution">
    <text evidence="2">The sequence shown here is derived from an EMBL/GenBank/DDBJ whole genome shotgun (WGS) entry which is preliminary data.</text>
</comment>
<dbReference type="EMBL" id="VEPZ02001313">
    <property type="protein sequence ID" value="KAE8681204.1"/>
    <property type="molecule type" value="Genomic_DNA"/>
</dbReference>
<dbReference type="PANTHER" id="PTHR34709">
    <property type="entry name" value="OS10G0396666 PROTEIN"/>
    <property type="match status" value="1"/>
</dbReference>
<dbReference type="Pfam" id="PF12937">
    <property type="entry name" value="F-box-like"/>
    <property type="match status" value="1"/>
</dbReference>
<dbReference type="Gene3D" id="3.80.10.10">
    <property type="entry name" value="Ribonuclease Inhibitor"/>
    <property type="match status" value="1"/>
</dbReference>
<gene>
    <name evidence="2" type="ORF">F3Y22_tig00111338pilonHSYRG00219</name>
</gene>
<name>A0A6A2YP92_HIBSY</name>
<evidence type="ECO:0000313" key="2">
    <source>
        <dbReference type="EMBL" id="KAE8681204.1"/>
    </source>
</evidence>